<dbReference type="EMBL" id="CAMAPF010001120">
    <property type="protein sequence ID" value="CAH9147033.1"/>
    <property type="molecule type" value="Genomic_DNA"/>
</dbReference>
<dbReference type="Proteomes" id="UP001152523">
    <property type="component" value="Unassembled WGS sequence"/>
</dbReference>
<keyword evidence="3" id="KW-1185">Reference proteome</keyword>
<proteinExistence type="predicted"/>
<gene>
    <name evidence="1" type="ORF">CEPIT_LOCUS20568</name>
    <name evidence="2" type="ORF">CEPIT_LOCUS43428</name>
</gene>
<sequence>MYTKSFIFWLYSFPFLAWKTKAGSSAFLSVGTGSHGFVLWCFQDVWKPRKPIQVAAQYGRVGVVKVLFPHTTPIKGYAEWSIDRILSDMQRGSLGRGIYFIICFGYTSPLLQK</sequence>
<comment type="caution">
    <text evidence="1">The sequence shown here is derived from an EMBL/GenBank/DDBJ whole genome shotgun (WGS) entry which is preliminary data.</text>
</comment>
<organism evidence="1 3">
    <name type="scientific">Cuscuta epithymum</name>
    <dbReference type="NCBI Taxonomy" id="186058"/>
    <lineage>
        <taxon>Eukaryota</taxon>
        <taxon>Viridiplantae</taxon>
        <taxon>Streptophyta</taxon>
        <taxon>Embryophyta</taxon>
        <taxon>Tracheophyta</taxon>
        <taxon>Spermatophyta</taxon>
        <taxon>Magnoliopsida</taxon>
        <taxon>eudicotyledons</taxon>
        <taxon>Gunneridae</taxon>
        <taxon>Pentapetalae</taxon>
        <taxon>asterids</taxon>
        <taxon>lamiids</taxon>
        <taxon>Solanales</taxon>
        <taxon>Convolvulaceae</taxon>
        <taxon>Cuscuteae</taxon>
        <taxon>Cuscuta</taxon>
        <taxon>Cuscuta subgen. Cuscuta</taxon>
    </lineage>
</organism>
<evidence type="ECO:0000313" key="3">
    <source>
        <dbReference type="Proteomes" id="UP001152523"/>
    </source>
</evidence>
<accession>A0AAV0E5Y2</accession>
<protein>
    <submittedName>
        <fullName evidence="1">Uncharacterized protein</fullName>
    </submittedName>
</protein>
<dbReference type="AlphaFoldDB" id="A0AAV0E5Y2"/>
<name>A0AAV0E5Y2_9ASTE</name>
<evidence type="ECO:0000313" key="1">
    <source>
        <dbReference type="EMBL" id="CAH9114113.1"/>
    </source>
</evidence>
<dbReference type="EMBL" id="CAMAPF010000218">
    <property type="protein sequence ID" value="CAH9114113.1"/>
    <property type="molecule type" value="Genomic_DNA"/>
</dbReference>
<evidence type="ECO:0000313" key="2">
    <source>
        <dbReference type="EMBL" id="CAH9147033.1"/>
    </source>
</evidence>
<reference evidence="1" key="1">
    <citation type="submission" date="2022-07" db="EMBL/GenBank/DDBJ databases">
        <authorList>
            <person name="Macas J."/>
            <person name="Novak P."/>
            <person name="Neumann P."/>
        </authorList>
    </citation>
    <scope>NUCLEOTIDE SEQUENCE</scope>
</reference>